<proteinExistence type="predicted"/>
<dbReference type="RefSeq" id="WP_153402840.1">
    <property type="nucleotide sequence ID" value="NZ_ML762429.1"/>
</dbReference>
<dbReference type="AlphaFoldDB" id="A0A7C8KVA7"/>
<reference evidence="1 2" key="1">
    <citation type="submission" date="2019-10" db="EMBL/GenBank/DDBJ databases">
        <title>Gracilibacillus sp. nov. isolated from rice seeds.</title>
        <authorList>
            <person name="He S."/>
        </authorList>
    </citation>
    <scope>NUCLEOTIDE SEQUENCE [LARGE SCALE GENOMIC DNA]</scope>
    <source>
        <strain evidence="1 2">TD8</strain>
    </source>
</reference>
<protein>
    <submittedName>
        <fullName evidence="1">Uncharacterized protein</fullName>
    </submittedName>
</protein>
<organism evidence="1 2">
    <name type="scientific">Gracilibacillus oryzae</name>
    <dbReference type="NCBI Taxonomy" id="1672701"/>
    <lineage>
        <taxon>Bacteria</taxon>
        <taxon>Bacillati</taxon>
        <taxon>Bacillota</taxon>
        <taxon>Bacilli</taxon>
        <taxon>Bacillales</taxon>
        <taxon>Bacillaceae</taxon>
        <taxon>Gracilibacillus</taxon>
    </lineage>
</organism>
<name>A0A7C8KVA7_9BACI</name>
<dbReference type="EMBL" id="WEID01000047">
    <property type="protein sequence ID" value="KAB8136763.1"/>
    <property type="molecule type" value="Genomic_DNA"/>
</dbReference>
<gene>
    <name evidence="1" type="ORF">F9U64_09645</name>
</gene>
<evidence type="ECO:0000313" key="2">
    <source>
        <dbReference type="Proteomes" id="UP000480246"/>
    </source>
</evidence>
<comment type="caution">
    <text evidence="1">The sequence shown here is derived from an EMBL/GenBank/DDBJ whole genome shotgun (WGS) entry which is preliminary data.</text>
</comment>
<dbReference type="Proteomes" id="UP000480246">
    <property type="component" value="Unassembled WGS sequence"/>
</dbReference>
<accession>A0A7C8KVA7</accession>
<keyword evidence="2" id="KW-1185">Reference proteome</keyword>
<evidence type="ECO:0000313" key="1">
    <source>
        <dbReference type="EMBL" id="KAB8136763.1"/>
    </source>
</evidence>
<sequence length="91" mass="10362">MKEDNQSRSILAGIKLEFVKFVEAYMIAVKKGAETAKTDIADAVDKRDQSYDIGIVKLSKAIKKGIHCAMEYMVNYCLEVMEQVKEQQKKE</sequence>